<dbReference type="AlphaFoldDB" id="A0A1I7VQ39"/>
<evidence type="ECO:0000313" key="4">
    <source>
        <dbReference type="WBParaSite" id="EN70_4978"/>
    </source>
</evidence>
<dbReference type="CTD" id="9941184"/>
<accession>A0A1I7VQ39</accession>
<accession>A0A1S0U3C3</accession>
<proteinExistence type="predicted"/>
<feature type="compositionally biased region" description="Basic residues" evidence="1">
    <location>
        <begin position="1"/>
        <end position="14"/>
    </location>
</feature>
<evidence type="ECO:0000256" key="1">
    <source>
        <dbReference type="SAM" id="MobiDB-lite"/>
    </source>
</evidence>
<dbReference type="Proteomes" id="UP000095285">
    <property type="component" value="Unassembled WGS sequence"/>
</dbReference>
<dbReference type="RefSeq" id="XP_020303240.1">
    <property type="nucleotide sequence ID" value="XM_020446414.1"/>
</dbReference>
<evidence type="ECO:0000313" key="3">
    <source>
        <dbReference type="Proteomes" id="UP000095285"/>
    </source>
</evidence>
<gene>
    <name evidence="2 4" type="ORF">LOAG_03793</name>
</gene>
<reference evidence="4" key="2">
    <citation type="submission" date="2016-11" db="UniProtKB">
        <authorList>
            <consortium name="WormBaseParasite"/>
        </authorList>
    </citation>
    <scope>IDENTIFICATION</scope>
</reference>
<name>A0A1I7VQ39_LOALO</name>
<organism evidence="3 4">
    <name type="scientific">Loa loa</name>
    <name type="common">Eye worm</name>
    <name type="synonym">Filaria loa</name>
    <dbReference type="NCBI Taxonomy" id="7209"/>
    <lineage>
        <taxon>Eukaryota</taxon>
        <taxon>Metazoa</taxon>
        <taxon>Ecdysozoa</taxon>
        <taxon>Nematoda</taxon>
        <taxon>Chromadorea</taxon>
        <taxon>Rhabditida</taxon>
        <taxon>Spirurina</taxon>
        <taxon>Spiruromorpha</taxon>
        <taxon>Filarioidea</taxon>
        <taxon>Onchocercidae</taxon>
        <taxon>Loa</taxon>
    </lineage>
</organism>
<dbReference type="KEGG" id="loa:LOAG_03793"/>
<dbReference type="WBParaSite" id="EN70_4978">
    <property type="protein sequence ID" value="EN70_4978"/>
    <property type="gene ID" value="EN70_4978"/>
</dbReference>
<feature type="region of interest" description="Disordered" evidence="1">
    <location>
        <begin position="1"/>
        <end position="38"/>
    </location>
</feature>
<protein>
    <submittedName>
        <fullName evidence="4">Histone domain-containing protein</fullName>
    </submittedName>
</protein>
<dbReference type="OMA" id="NSFWNFA"/>
<sequence length="183" mass="20693">MTRRTSNRIRKMKRTYSPSAEDDTSPNTPSTSKRIREEPRSISLSTLKLLSDSSTEEVANDKECGSIALNYNSFWNFATSLSYPIVREEIANDKVITILLKEISRAIHQLISGAKLVMQRAERQKLLCDDLNTFIAVEGGKLLFGFTEDNKWQKIGDVFVPSDEILDLRFCSPSVQLETLSGR</sequence>
<evidence type="ECO:0000313" key="2">
    <source>
        <dbReference type="EMBL" id="EFO24693.1"/>
    </source>
</evidence>
<dbReference type="GeneID" id="9941184"/>
<reference evidence="2 3" key="1">
    <citation type="submission" date="2012-04" db="EMBL/GenBank/DDBJ databases">
        <title>The Genome Sequence of Loa loa.</title>
        <authorList>
            <consortium name="The Broad Institute Genome Sequencing Platform"/>
            <consortium name="Broad Institute Genome Sequencing Center for Infectious Disease"/>
            <person name="Nutman T.B."/>
            <person name="Fink D.L."/>
            <person name="Russ C."/>
            <person name="Young S."/>
            <person name="Zeng Q."/>
            <person name="Gargeya S."/>
            <person name="Alvarado L."/>
            <person name="Berlin A."/>
            <person name="Chapman S.B."/>
            <person name="Chen Z."/>
            <person name="Freedman E."/>
            <person name="Gellesch M."/>
            <person name="Goldberg J."/>
            <person name="Griggs A."/>
            <person name="Gujja S."/>
            <person name="Heilman E.R."/>
            <person name="Heiman D."/>
            <person name="Howarth C."/>
            <person name="Mehta T."/>
            <person name="Neiman D."/>
            <person name="Pearson M."/>
            <person name="Roberts A."/>
            <person name="Saif S."/>
            <person name="Shea T."/>
            <person name="Shenoy N."/>
            <person name="Sisk P."/>
            <person name="Stolte C."/>
            <person name="Sykes S."/>
            <person name="White J."/>
            <person name="Yandava C."/>
            <person name="Haas B."/>
            <person name="Henn M.R."/>
            <person name="Nusbaum C."/>
            <person name="Birren B."/>
        </authorList>
    </citation>
    <scope>NUCLEOTIDE SEQUENCE [LARGE SCALE GENOMIC DNA]</scope>
</reference>
<dbReference type="EMBL" id="JH712101">
    <property type="protein sequence ID" value="EFO24693.1"/>
    <property type="molecule type" value="Genomic_DNA"/>
</dbReference>
<dbReference type="OrthoDB" id="5837086at2759"/>
<keyword evidence="3" id="KW-1185">Reference proteome</keyword>